<comment type="caution">
    <text evidence="2">The sequence shown here is derived from an EMBL/GenBank/DDBJ whole genome shotgun (WGS) entry which is preliminary data.</text>
</comment>
<accession>A0A919BNR7</accession>
<reference evidence="2" key="1">
    <citation type="journal article" date="2014" name="Int. J. Syst. Evol. Microbiol.">
        <title>Complete genome sequence of Corynebacterium casei LMG S-19264T (=DSM 44701T), isolated from a smear-ripened cheese.</title>
        <authorList>
            <consortium name="US DOE Joint Genome Institute (JGI-PGF)"/>
            <person name="Walter F."/>
            <person name="Albersmeier A."/>
            <person name="Kalinowski J."/>
            <person name="Ruckert C."/>
        </authorList>
    </citation>
    <scope>NUCLEOTIDE SEQUENCE</scope>
    <source>
        <strain evidence="2">KCTC 42731</strain>
    </source>
</reference>
<evidence type="ECO:0000313" key="2">
    <source>
        <dbReference type="EMBL" id="GHG03714.1"/>
    </source>
</evidence>
<dbReference type="AlphaFoldDB" id="A0A919BNR7"/>
<keyword evidence="1" id="KW-0472">Membrane</keyword>
<keyword evidence="3" id="KW-1185">Reference proteome</keyword>
<dbReference type="EMBL" id="BNCK01000010">
    <property type="protein sequence ID" value="GHG03714.1"/>
    <property type="molecule type" value="Genomic_DNA"/>
</dbReference>
<feature type="transmembrane region" description="Helical" evidence="1">
    <location>
        <begin position="16"/>
        <end position="41"/>
    </location>
</feature>
<organism evidence="2 3">
    <name type="scientific">Thalassotalea marina</name>
    <dbReference type="NCBI Taxonomy" id="1673741"/>
    <lineage>
        <taxon>Bacteria</taxon>
        <taxon>Pseudomonadati</taxon>
        <taxon>Pseudomonadota</taxon>
        <taxon>Gammaproteobacteria</taxon>
        <taxon>Alteromonadales</taxon>
        <taxon>Colwelliaceae</taxon>
        <taxon>Thalassotalea</taxon>
    </lineage>
</organism>
<name>A0A919BNR7_9GAMM</name>
<reference evidence="2" key="2">
    <citation type="submission" date="2020-09" db="EMBL/GenBank/DDBJ databases">
        <authorList>
            <person name="Sun Q."/>
            <person name="Kim S."/>
        </authorList>
    </citation>
    <scope>NUCLEOTIDE SEQUENCE</scope>
    <source>
        <strain evidence="2">KCTC 42731</strain>
    </source>
</reference>
<evidence type="ECO:0000313" key="3">
    <source>
        <dbReference type="Proteomes" id="UP000623842"/>
    </source>
</evidence>
<protein>
    <submittedName>
        <fullName evidence="2">Uncharacterized protein</fullName>
    </submittedName>
</protein>
<dbReference type="Proteomes" id="UP000623842">
    <property type="component" value="Unassembled WGS sequence"/>
</dbReference>
<keyword evidence="1" id="KW-0812">Transmembrane</keyword>
<dbReference type="RefSeq" id="WP_268245333.1">
    <property type="nucleotide sequence ID" value="NZ_BNCK01000010.1"/>
</dbReference>
<keyword evidence="1" id="KW-1133">Transmembrane helix</keyword>
<sequence>MRELHHSELNQVNAGILPIVATVFKVIGGIGAVASIIDFIISD</sequence>
<evidence type="ECO:0000256" key="1">
    <source>
        <dbReference type="SAM" id="Phobius"/>
    </source>
</evidence>
<gene>
    <name evidence="2" type="ORF">GCM10017161_36230</name>
</gene>
<proteinExistence type="predicted"/>